<sequence>MEIRRWGGALAISLVLHAILLFLLLKNNSRTKVVELKEQALKTYIVSYVEQKRLLKKDEKLEVKTQAKNIKKITKSNELKLEKVIKQKTNKLVIDKNINAEVQEDLTLKNQNKTKTFKKLNPYSGVSSIINQEYNRSRQDHYKLNL</sequence>
<keyword evidence="1" id="KW-0812">Transmembrane</keyword>
<dbReference type="Proteomes" id="UP000198862">
    <property type="component" value="Unassembled WGS sequence"/>
</dbReference>
<proteinExistence type="predicted"/>
<dbReference type="STRING" id="1123010.SAMN02745724_04166"/>
<evidence type="ECO:0000256" key="1">
    <source>
        <dbReference type="SAM" id="Phobius"/>
    </source>
</evidence>
<name>A0A1I1R9L0_9GAMM</name>
<evidence type="ECO:0000313" key="3">
    <source>
        <dbReference type="Proteomes" id="UP000198862"/>
    </source>
</evidence>
<feature type="transmembrane region" description="Helical" evidence="1">
    <location>
        <begin position="6"/>
        <end position="25"/>
    </location>
</feature>
<organism evidence="2 3">
    <name type="scientific">Pseudoalteromonas denitrificans DSM 6059</name>
    <dbReference type="NCBI Taxonomy" id="1123010"/>
    <lineage>
        <taxon>Bacteria</taxon>
        <taxon>Pseudomonadati</taxon>
        <taxon>Pseudomonadota</taxon>
        <taxon>Gammaproteobacteria</taxon>
        <taxon>Alteromonadales</taxon>
        <taxon>Pseudoalteromonadaceae</taxon>
        <taxon>Pseudoalteromonas</taxon>
    </lineage>
</organism>
<keyword evidence="1" id="KW-1133">Transmembrane helix</keyword>
<keyword evidence="3" id="KW-1185">Reference proteome</keyword>
<dbReference type="EMBL" id="FOLO01000047">
    <property type="protein sequence ID" value="SFD30942.1"/>
    <property type="molecule type" value="Genomic_DNA"/>
</dbReference>
<evidence type="ECO:0000313" key="2">
    <source>
        <dbReference type="EMBL" id="SFD30942.1"/>
    </source>
</evidence>
<gene>
    <name evidence="2" type="ORF">SAMN02745724_04166</name>
</gene>
<protein>
    <submittedName>
        <fullName evidence="2">Uncharacterized protein</fullName>
    </submittedName>
</protein>
<accession>A0A1I1R9L0</accession>
<reference evidence="2 3" key="1">
    <citation type="submission" date="2016-10" db="EMBL/GenBank/DDBJ databases">
        <authorList>
            <person name="de Groot N.N."/>
        </authorList>
    </citation>
    <scope>NUCLEOTIDE SEQUENCE [LARGE SCALE GENOMIC DNA]</scope>
    <source>
        <strain evidence="2 3">DSM 6059</strain>
    </source>
</reference>
<dbReference type="AlphaFoldDB" id="A0A1I1R9L0"/>
<keyword evidence="1" id="KW-0472">Membrane</keyword>